<keyword evidence="6 7" id="KW-1133">Transmembrane helix</keyword>
<keyword evidence="2 6" id="KW-0597">Phosphoprotein</keyword>
<dbReference type="PANTHER" id="PTHR36118:SF1">
    <property type="entry name" value="ION-TRANSLOCATING OXIDOREDUCTASE COMPLEX SUBUNIT G"/>
    <property type="match status" value="1"/>
</dbReference>
<dbReference type="EC" id="7.-.-.-" evidence="6"/>
<dbReference type="RefSeq" id="WP_227871337.1">
    <property type="nucleotide sequence ID" value="NZ_BDOQ01000002.1"/>
</dbReference>
<dbReference type="Proteomes" id="UP000245081">
    <property type="component" value="Unassembled WGS sequence"/>
</dbReference>
<evidence type="ECO:0000256" key="7">
    <source>
        <dbReference type="SAM" id="Phobius"/>
    </source>
</evidence>
<keyword evidence="6 7" id="KW-0812">Transmembrane</keyword>
<comment type="subcellular location">
    <subcellularLocation>
        <location evidence="6">Cell inner membrane</location>
        <topology evidence="6">Single-pass membrane protein</topology>
    </subcellularLocation>
</comment>
<dbReference type="GO" id="GO:0022900">
    <property type="term" value="P:electron transport chain"/>
    <property type="evidence" value="ECO:0007669"/>
    <property type="project" value="UniProtKB-UniRule"/>
</dbReference>
<evidence type="ECO:0000256" key="3">
    <source>
        <dbReference type="ARBA" id="ARBA00022630"/>
    </source>
</evidence>
<keyword evidence="3 6" id="KW-0285">Flavoprotein</keyword>
<gene>
    <name evidence="6 9" type="primary">rnfG</name>
    <name evidence="9" type="ORF">NMK_0676</name>
</gene>
<evidence type="ECO:0000256" key="2">
    <source>
        <dbReference type="ARBA" id="ARBA00022553"/>
    </source>
</evidence>
<protein>
    <recommendedName>
        <fullName evidence="6">Ion-translocating oxidoreductase complex subunit G</fullName>
        <ecNumber evidence="6">7.-.-.-</ecNumber>
    </recommendedName>
    <alternativeName>
        <fullName evidence="6">Rnf electron transport complex subunit G</fullName>
    </alternativeName>
</protein>
<dbReference type="Pfam" id="PF04205">
    <property type="entry name" value="FMN_bind"/>
    <property type="match status" value="1"/>
</dbReference>
<keyword evidence="6" id="KW-1003">Cell membrane</keyword>
<dbReference type="AlphaFoldDB" id="A0A2R5F6D0"/>
<evidence type="ECO:0000256" key="5">
    <source>
        <dbReference type="ARBA" id="ARBA00022982"/>
    </source>
</evidence>
<dbReference type="SMART" id="SM00900">
    <property type="entry name" value="FMN_bind"/>
    <property type="match status" value="1"/>
</dbReference>
<dbReference type="PIRSF" id="PIRSF006091">
    <property type="entry name" value="E_trnsport_RnfG"/>
    <property type="match status" value="1"/>
</dbReference>
<name>A0A2R5F6D0_9PROT</name>
<comment type="caution">
    <text evidence="9">The sequence shown here is derived from an EMBL/GenBank/DDBJ whole genome shotgun (WGS) entry which is preliminary data.</text>
</comment>
<feature type="transmembrane region" description="Helical" evidence="7">
    <location>
        <begin position="20"/>
        <end position="39"/>
    </location>
</feature>
<dbReference type="EMBL" id="BDOQ01000002">
    <property type="protein sequence ID" value="GBG13138.1"/>
    <property type="molecule type" value="Genomic_DNA"/>
</dbReference>
<feature type="modified residue" description="FMN phosphoryl threonine" evidence="6">
    <location>
        <position position="196"/>
    </location>
</feature>
<proteinExistence type="inferred from homology"/>
<dbReference type="InterPro" id="IPR007329">
    <property type="entry name" value="FMN-bd"/>
</dbReference>
<evidence type="ECO:0000259" key="8">
    <source>
        <dbReference type="SMART" id="SM00900"/>
    </source>
</evidence>
<evidence type="ECO:0000313" key="9">
    <source>
        <dbReference type="EMBL" id="GBG13138.1"/>
    </source>
</evidence>
<comment type="subunit">
    <text evidence="6">The complex is composed of six subunits: RnfA, RnfB, RnfC, RnfD, RnfE and RnfG.</text>
</comment>
<dbReference type="GO" id="GO:0005886">
    <property type="term" value="C:plasma membrane"/>
    <property type="evidence" value="ECO:0007669"/>
    <property type="project" value="UniProtKB-SubCell"/>
</dbReference>
<dbReference type="GO" id="GO:0009055">
    <property type="term" value="F:electron transfer activity"/>
    <property type="evidence" value="ECO:0007669"/>
    <property type="project" value="InterPro"/>
</dbReference>
<sequence length="228" mass="24114">MTEQTQAAPVFTSTASMIRALGLIATICGVIIVGVYESTLTPVAANKKLALERQVFKVLPGAKHVTEYFATASGITPTEGHTVPADAVRFYAVYGADKKLAGIAAEGSSAGYADQVRVLYGYDVTKQAIVGIGVVSMRETPGIGDKILTDEDFLKNFKELDVRLAGDMQALANAVKTVKHGTKKNAWEIDAISGATVTSKAVGRGINQSAQALLPKLVPHIDQLRSQP</sequence>
<dbReference type="PANTHER" id="PTHR36118">
    <property type="entry name" value="ION-TRANSLOCATING OXIDOREDUCTASE COMPLEX SUBUNIT G"/>
    <property type="match status" value="1"/>
</dbReference>
<comment type="function">
    <text evidence="6">Part of a membrane-bound complex that couples electron transfer with translocation of ions across the membrane.</text>
</comment>
<evidence type="ECO:0000256" key="4">
    <source>
        <dbReference type="ARBA" id="ARBA00022643"/>
    </source>
</evidence>
<dbReference type="GO" id="GO:0010181">
    <property type="term" value="F:FMN binding"/>
    <property type="evidence" value="ECO:0007669"/>
    <property type="project" value="InterPro"/>
</dbReference>
<keyword evidence="6" id="KW-0997">Cell inner membrane</keyword>
<keyword evidence="10" id="KW-1185">Reference proteome</keyword>
<evidence type="ECO:0000313" key="10">
    <source>
        <dbReference type="Proteomes" id="UP000245081"/>
    </source>
</evidence>
<reference evidence="9 10" key="1">
    <citation type="journal article" date="2018" name="Environ. Microbiol.">
        <title>Isolation and genomic characterization of Novimethylophilus kurashikiensis gen. nov. sp. nov., a new lanthanide-dependent methylotrophic species of Methylophilaceae.</title>
        <authorList>
            <person name="Lv H."/>
            <person name="Sahin N."/>
            <person name="Tani A."/>
        </authorList>
    </citation>
    <scope>NUCLEOTIDE SEQUENCE [LARGE SCALE GENOMIC DNA]</scope>
    <source>
        <strain evidence="9 10">La2-4</strain>
    </source>
</reference>
<keyword evidence="1 6" id="KW-0813">Transport</keyword>
<keyword evidence="6 7" id="KW-0472">Membrane</keyword>
<keyword evidence="6" id="KW-1278">Translocase</keyword>
<dbReference type="HAMAP" id="MF_00479">
    <property type="entry name" value="RsxG_RnfG"/>
    <property type="match status" value="1"/>
</dbReference>
<comment type="similarity">
    <text evidence="6">Belongs to the RnfG family.</text>
</comment>
<evidence type="ECO:0000256" key="6">
    <source>
        <dbReference type="HAMAP-Rule" id="MF_00479"/>
    </source>
</evidence>
<evidence type="ECO:0000256" key="1">
    <source>
        <dbReference type="ARBA" id="ARBA00022448"/>
    </source>
</evidence>
<dbReference type="InterPro" id="IPR010209">
    <property type="entry name" value="Ion_transpt_RnfG/RsxG"/>
</dbReference>
<comment type="cofactor">
    <cofactor evidence="6">
        <name>FMN</name>
        <dbReference type="ChEBI" id="CHEBI:58210"/>
    </cofactor>
</comment>
<keyword evidence="4 6" id="KW-0288">FMN</keyword>
<organism evidence="9 10">
    <name type="scientific">Novimethylophilus kurashikiensis</name>
    <dbReference type="NCBI Taxonomy" id="1825523"/>
    <lineage>
        <taxon>Bacteria</taxon>
        <taxon>Pseudomonadati</taxon>
        <taxon>Pseudomonadota</taxon>
        <taxon>Betaproteobacteria</taxon>
        <taxon>Nitrosomonadales</taxon>
        <taxon>Methylophilaceae</taxon>
        <taxon>Novimethylophilus</taxon>
    </lineage>
</organism>
<feature type="domain" description="FMN-binding" evidence="8">
    <location>
        <begin position="111"/>
        <end position="213"/>
    </location>
</feature>
<keyword evidence="5 6" id="KW-0249">Electron transport</keyword>
<accession>A0A2R5F6D0</accession>